<dbReference type="SUPFAM" id="SSF49899">
    <property type="entry name" value="Concanavalin A-like lectins/glucanases"/>
    <property type="match status" value="1"/>
</dbReference>
<dbReference type="RefSeq" id="XP_022666022.1">
    <property type="nucleotide sequence ID" value="XM_022810287.1"/>
</dbReference>
<dbReference type="SMART" id="SM00668">
    <property type="entry name" value="CTLH"/>
    <property type="match status" value="1"/>
</dbReference>
<dbReference type="InterPro" id="IPR024964">
    <property type="entry name" value="CTLH/CRA"/>
</dbReference>
<dbReference type="PROSITE" id="PS50188">
    <property type="entry name" value="B302_SPRY"/>
    <property type="match status" value="1"/>
</dbReference>
<dbReference type="InterPro" id="IPR006595">
    <property type="entry name" value="CTLH_C"/>
</dbReference>
<dbReference type="Pfam" id="PF10607">
    <property type="entry name" value="CTLH"/>
    <property type="match status" value="1"/>
</dbReference>
<dbReference type="InterPro" id="IPR006594">
    <property type="entry name" value="LisH"/>
</dbReference>
<evidence type="ECO:0000313" key="6">
    <source>
        <dbReference type="Proteomes" id="UP000594260"/>
    </source>
</evidence>
<dbReference type="CDD" id="cd12909">
    <property type="entry name" value="SPRY_RanBP9_10"/>
    <property type="match status" value="1"/>
</dbReference>
<dbReference type="EnsemblMetazoa" id="XM_022810285">
    <property type="protein sequence ID" value="XP_022666020"/>
    <property type="gene ID" value="LOC111252420"/>
</dbReference>
<dbReference type="Pfam" id="PF00622">
    <property type="entry name" value="SPRY"/>
    <property type="match status" value="1"/>
</dbReference>
<dbReference type="PROSITE" id="PS50896">
    <property type="entry name" value="LISH"/>
    <property type="match status" value="1"/>
</dbReference>
<feature type="domain" description="CTLH" evidence="4">
    <location>
        <begin position="482"/>
        <end position="540"/>
    </location>
</feature>
<dbReference type="SMART" id="SM00449">
    <property type="entry name" value="SPRY"/>
    <property type="match status" value="1"/>
</dbReference>
<dbReference type="InterPro" id="IPR050618">
    <property type="entry name" value="Ubq-SigPath_Reg"/>
</dbReference>
<accession>A0A7M7KMR6</accession>
<dbReference type="InParanoid" id="A0A7M7KMR6"/>
<dbReference type="AlphaFoldDB" id="A0A7M7KMR6"/>
<feature type="domain" description="B30.2/SPRY" evidence="3">
    <location>
        <begin position="223"/>
        <end position="413"/>
    </location>
</feature>
<evidence type="ECO:0000259" key="4">
    <source>
        <dbReference type="PROSITE" id="PS50897"/>
    </source>
</evidence>
<dbReference type="Proteomes" id="UP000594260">
    <property type="component" value="Unplaced"/>
</dbReference>
<dbReference type="EnsemblMetazoa" id="XM_022810287">
    <property type="protein sequence ID" value="XP_022666022"/>
    <property type="gene ID" value="LOC111252420"/>
</dbReference>
<evidence type="ECO:0000259" key="3">
    <source>
        <dbReference type="PROSITE" id="PS50188"/>
    </source>
</evidence>
<dbReference type="InterPro" id="IPR013320">
    <property type="entry name" value="ConA-like_dom_sf"/>
</dbReference>
<reference evidence="5" key="1">
    <citation type="submission" date="2021-01" db="UniProtKB">
        <authorList>
            <consortium name="EnsemblMetazoa"/>
        </authorList>
    </citation>
    <scope>IDENTIFICATION</scope>
</reference>
<dbReference type="InterPro" id="IPR013144">
    <property type="entry name" value="CRA_dom"/>
</dbReference>
<comment type="similarity">
    <text evidence="1">Belongs to the RANBP9/10 family.</text>
</comment>
<dbReference type="InterPro" id="IPR035782">
    <property type="entry name" value="SPRY_RanBP9/10"/>
</dbReference>
<dbReference type="FunFam" id="2.60.120.920:FF:000011">
    <property type="entry name" value="RAN binding protein 10"/>
    <property type="match status" value="1"/>
</dbReference>
<dbReference type="OMA" id="TYEQICQ"/>
<dbReference type="GeneID" id="111252420"/>
<dbReference type="EnsemblMetazoa" id="XM_022810286">
    <property type="protein sequence ID" value="XP_022666021"/>
    <property type="gene ID" value="LOC111252420"/>
</dbReference>
<dbReference type="PROSITE" id="PS50897">
    <property type="entry name" value="CTLH"/>
    <property type="match status" value="1"/>
</dbReference>
<protein>
    <submittedName>
        <fullName evidence="5">Uncharacterized protein</fullName>
    </submittedName>
</protein>
<sequence>MPSESTWATDSICGCGADRRPAASTTRDATTEPTSTAVGRSGVDNIHPAVAVVEAEAAAEVANVVLGVVSTTSTVVAVTSSTTNAIVTDTTSSAPSPAAVVVDVDENRDPASSLVEIESSSYHQAGSDFVTTSEGVPAAFVSSSTNFAATFAFANASFDVAAPATSAVTDSTVAVVVTTTTTTTTAAAAATTGITGTIDTAISKMENPTAHQTAEMFEALKGGDERLRLLYPAVDESETPLPRQWSPKDKFTYIGLSLHNLRVHYKGTGKNHKDAASVRATHPIPAACGIYYFEVKIVSKGRDGDSVYMGVGLSAHGVNMNRLPGWDKQSYGYHGDDGHSFCSSGTGQPYGPTFSTGDVIGCGVNLLDNTCFYTKNGVNLGVAFQNLPANLYPTVGLQTPGEVIDANFGQLPFVFDIESVIHEARARTRVQIETFPVADSQGEFQTTLHSLVLSFLMHHGYLSTAESFAKATDQTIDEPLESIRNRQRVRQLVLAGRIEEAINMTRQLYPGLLDSRKPCLRFQLMCRQFVEMVADLSENGRDNRNQNSGDALDLEEGAERMDIEENPRYASALPVVFPATALRDSDTRPPVTLEKIIEFGKELYELEKSLKDPDGKYKQMLFDACALLAYSDPTQSPVAYLLCPSEREPVSAVLNSAILELLGDKRPPPLETSLNHCKRLIKLMAQSGLGASAFADVDSTLN</sequence>
<proteinExistence type="inferred from homology"/>
<dbReference type="KEGG" id="vde:111252420"/>
<name>A0A7M7KMR6_VARDE</name>
<dbReference type="InterPro" id="IPR003877">
    <property type="entry name" value="SPRY_dom"/>
</dbReference>
<evidence type="ECO:0000256" key="1">
    <source>
        <dbReference type="ARBA" id="ARBA00006535"/>
    </source>
</evidence>
<dbReference type="InterPro" id="IPR043136">
    <property type="entry name" value="B30.2/SPRY_sf"/>
</dbReference>
<dbReference type="OrthoDB" id="25503at2759"/>
<evidence type="ECO:0000256" key="2">
    <source>
        <dbReference type="SAM" id="MobiDB-lite"/>
    </source>
</evidence>
<dbReference type="RefSeq" id="XP_022666020.1">
    <property type="nucleotide sequence ID" value="XM_022810285.1"/>
</dbReference>
<organism evidence="5 6">
    <name type="scientific">Varroa destructor</name>
    <name type="common">Honeybee mite</name>
    <dbReference type="NCBI Taxonomy" id="109461"/>
    <lineage>
        <taxon>Eukaryota</taxon>
        <taxon>Metazoa</taxon>
        <taxon>Ecdysozoa</taxon>
        <taxon>Arthropoda</taxon>
        <taxon>Chelicerata</taxon>
        <taxon>Arachnida</taxon>
        <taxon>Acari</taxon>
        <taxon>Parasitiformes</taxon>
        <taxon>Mesostigmata</taxon>
        <taxon>Gamasina</taxon>
        <taxon>Dermanyssoidea</taxon>
        <taxon>Varroidae</taxon>
        <taxon>Varroa</taxon>
    </lineage>
</organism>
<feature type="compositionally biased region" description="Polar residues" evidence="2">
    <location>
        <begin position="23"/>
        <end position="38"/>
    </location>
</feature>
<dbReference type="RefSeq" id="XP_022666021.1">
    <property type="nucleotide sequence ID" value="XM_022810286.1"/>
</dbReference>
<keyword evidence="6" id="KW-1185">Reference proteome</keyword>
<dbReference type="InterPro" id="IPR001870">
    <property type="entry name" value="B30.2/SPRY"/>
</dbReference>
<dbReference type="SMART" id="SM00757">
    <property type="entry name" value="CRA"/>
    <property type="match status" value="1"/>
</dbReference>
<evidence type="ECO:0000313" key="5">
    <source>
        <dbReference type="EnsemblMetazoa" id="XP_022666020"/>
    </source>
</evidence>
<dbReference type="FunCoup" id="A0A7M7KMR6">
    <property type="interactions" value="1311"/>
</dbReference>
<dbReference type="SMART" id="SM00667">
    <property type="entry name" value="LisH"/>
    <property type="match status" value="1"/>
</dbReference>
<dbReference type="PANTHER" id="PTHR12864">
    <property type="entry name" value="RAN BINDING PROTEIN 9-RELATED"/>
    <property type="match status" value="1"/>
</dbReference>
<dbReference type="Gene3D" id="2.60.120.920">
    <property type="match status" value="1"/>
</dbReference>
<feature type="region of interest" description="Disordered" evidence="2">
    <location>
        <begin position="1"/>
        <end position="42"/>
    </location>
</feature>